<evidence type="ECO:0000256" key="4">
    <source>
        <dbReference type="ARBA" id="ARBA00023136"/>
    </source>
</evidence>
<evidence type="ECO:0000313" key="6">
    <source>
        <dbReference type="EMBL" id="MCT8972309.1"/>
    </source>
</evidence>
<keyword evidence="3" id="KW-1133">Transmembrane helix</keyword>
<keyword evidence="2" id="KW-0812">Transmembrane</keyword>
<dbReference type="EMBL" id="JALIDZ010000004">
    <property type="protein sequence ID" value="MCT8972309.1"/>
    <property type="molecule type" value="Genomic_DNA"/>
</dbReference>
<evidence type="ECO:0000256" key="3">
    <source>
        <dbReference type="ARBA" id="ARBA00022989"/>
    </source>
</evidence>
<gene>
    <name evidence="6" type="ORF">MUB46_10610</name>
</gene>
<feature type="domain" description="DUF1232" evidence="5">
    <location>
        <begin position="63"/>
        <end position="98"/>
    </location>
</feature>
<sequence length="125" mass="13658">MNDGTAAWIGDEAQLPAVFAANQARARDGFWRKFRRVASKLPFAQDLAAAWFCAVDPATPFRARATLFGALAYFVMPIDVIPDFLVVAGFTDDASVLLAAITAVAVHIRPEHRRKAAEALKTLDR</sequence>
<dbReference type="GO" id="GO:0012505">
    <property type="term" value="C:endomembrane system"/>
    <property type="evidence" value="ECO:0007669"/>
    <property type="project" value="UniProtKB-SubCell"/>
</dbReference>
<dbReference type="Pfam" id="PF06803">
    <property type="entry name" value="DUF1232"/>
    <property type="match status" value="1"/>
</dbReference>
<keyword evidence="7" id="KW-1185">Reference proteome</keyword>
<dbReference type="AlphaFoldDB" id="A0AAW5QXP6"/>
<comment type="caution">
    <text evidence="6">The sequence shown here is derived from an EMBL/GenBank/DDBJ whole genome shotgun (WGS) entry which is preliminary data.</text>
</comment>
<dbReference type="InterPro" id="IPR016983">
    <property type="entry name" value="UCP031804"/>
</dbReference>
<keyword evidence="4" id="KW-0472">Membrane</keyword>
<evidence type="ECO:0000256" key="2">
    <source>
        <dbReference type="ARBA" id="ARBA00022692"/>
    </source>
</evidence>
<evidence type="ECO:0000256" key="1">
    <source>
        <dbReference type="ARBA" id="ARBA00004127"/>
    </source>
</evidence>
<evidence type="ECO:0000259" key="5">
    <source>
        <dbReference type="Pfam" id="PF06803"/>
    </source>
</evidence>
<name>A0AAW5QXP6_9HYPH</name>
<evidence type="ECO:0000313" key="7">
    <source>
        <dbReference type="Proteomes" id="UP001320898"/>
    </source>
</evidence>
<comment type="subcellular location">
    <subcellularLocation>
        <location evidence="1">Endomembrane system</location>
        <topology evidence="1">Multi-pass membrane protein</topology>
    </subcellularLocation>
</comment>
<dbReference type="Proteomes" id="UP001320898">
    <property type="component" value="Unassembled WGS sequence"/>
</dbReference>
<accession>A0AAW5QXP6</accession>
<organism evidence="6 7">
    <name type="scientific">Microbaculum marinisediminis</name>
    <dbReference type="NCBI Taxonomy" id="2931392"/>
    <lineage>
        <taxon>Bacteria</taxon>
        <taxon>Pseudomonadati</taxon>
        <taxon>Pseudomonadota</taxon>
        <taxon>Alphaproteobacteria</taxon>
        <taxon>Hyphomicrobiales</taxon>
        <taxon>Tepidamorphaceae</taxon>
        <taxon>Microbaculum</taxon>
    </lineage>
</organism>
<proteinExistence type="predicted"/>
<dbReference type="RefSeq" id="WP_261615873.1">
    <property type="nucleotide sequence ID" value="NZ_JALIDZ010000004.1"/>
</dbReference>
<reference evidence="6 7" key="1">
    <citation type="submission" date="2022-04" db="EMBL/GenBank/DDBJ databases">
        <authorList>
            <person name="Ye Y.-Q."/>
            <person name="Du Z.-J."/>
        </authorList>
    </citation>
    <scope>NUCLEOTIDE SEQUENCE [LARGE SCALE GENOMIC DNA]</scope>
    <source>
        <strain evidence="6 7">A6E488</strain>
    </source>
</reference>
<dbReference type="PIRSF" id="PIRSF031804">
    <property type="entry name" value="UCP031804"/>
    <property type="match status" value="1"/>
</dbReference>
<protein>
    <submittedName>
        <fullName evidence="6">YkvA family protein</fullName>
    </submittedName>
</protein>
<dbReference type="InterPro" id="IPR010652">
    <property type="entry name" value="DUF1232"/>
</dbReference>